<proteinExistence type="predicted"/>
<evidence type="ECO:0000313" key="1">
    <source>
        <dbReference type="EMBL" id="JAE31356.1"/>
    </source>
</evidence>
<reference evidence="1" key="2">
    <citation type="journal article" date="2015" name="Data Brief">
        <title>Shoot transcriptome of the giant reed, Arundo donax.</title>
        <authorList>
            <person name="Barrero R.A."/>
            <person name="Guerrero F.D."/>
            <person name="Moolhuijzen P."/>
            <person name="Goolsby J.A."/>
            <person name="Tidwell J."/>
            <person name="Bellgard S.E."/>
            <person name="Bellgard M.I."/>
        </authorList>
    </citation>
    <scope>NUCLEOTIDE SEQUENCE</scope>
    <source>
        <tissue evidence="1">Shoot tissue taken approximately 20 cm above the soil surface</tissue>
    </source>
</reference>
<dbReference type="AlphaFoldDB" id="A0A0A9H927"/>
<protein>
    <submittedName>
        <fullName evidence="1">Uncharacterized protein</fullName>
    </submittedName>
</protein>
<organism evidence="1">
    <name type="scientific">Arundo donax</name>
    <name type="common">Giant reed</name>
    <name type="synonym">Donax arundinaceus</name>
    <dbReference type="NCBI Taxonomy" id="35708"/>
    <lineage>
        <taxon>Eukaryota</taxon>
        <taxon>Viridiplantae</taxon>
        <taxon>Streptophyta</taxon>
        <taxon>Embryophyta</taxon>
        <taxon>Tracheophyta</taxon>
        <taxon>Spermatophyta</taxon>
        <taxon>Magnoliopsida</taxon>
        <taxon>Liliopsida</taxon>
        <taxon>Poales</taxon>
        <taxon>Poaceae</taxon>
        <taxon>PACMAD clade</taxon>
        <taxon>Arundinoideae</taxon>
        <taxon>Arundineae</taxon>
        <taxon>Arundo</taxon>
    </lineage>
</organism>
<accession>A0A0A9H927</accession>
<dbReference type="EMBL" id="GBRH01166540">
    <property type="protein sequence ID" value="JAE31356.1"/>
    <property type="molecule type" value="Transcribed_RNA"/>
</dbReference>
<name>A0A0A9H927_ARUDO</name>
<sequence length="49" mass="5763">MVLAHTLAKVFPYHYIISTNIYYKKTMMKGVHSRPLNVKDSKQNRARLV</sequence>
<reference evidence="1" key="1">
    <citation type="submission" date="2014-09" db="EMBL/GenBank/DDBJ databases">
        <authorList>
            <person name="Magalhaes I.L.F."/>
            <person name="Oliveira U."/>
            <person name="Santos F.R."/>
            <person name="Vidigal T.H.D.A."/>
            <person name="Brescovit A.D."/>
            <person name="Santos A.J."/>
        </authorList>
    </citation>
    <scope>NUCLEOTIDE SEQUENCE</scope>
    <source>
        <tissue evidence="1">Shoot tissue taken approximately 20 cm above the soil surface</tissue>
    </source>
</reference>